<sequence length="632" mass="69922">MSDQGNYNSWTKAGLIQRVKELEKQLKASSSSHEPASTTAADEQQQQQPLSQSEQHGQEQKQDENEHDKAAAAQPAKKPKSKGKKKMDPSKYATRYIALKLAYLGKNFGGFEFQAMGNQPSIEEELWNALTKACLIFPEDERIVDFECCEYSKCGRTDRGVSAFGQVIGLRVRSNRPLPKKPVEGAEEMDVEQPGPPASASAEQETQPQQDKDNNNNNKAKAKANAKKQPEPTRPFDDIRDEIPYPHVLNRLLPKEIRILAWCPSPPPGFSARFSCRERQYRYFFTQPAFAPAPSHVDNTAAPAPAATRQGGANGKAVKSGWLDIDAMRDAAKRYEGEHDFRNLCKIDPAKQITNFKRRMFESDIVEVEDAASALPYLQAAGFAPENLEALDSSSSSSIAASGASGARKGVYPKVYYFHVRGSAFLWHQIRHMVAVLFLVGQGLEKPSVVSELLDVDKNPRRPNYVMADEVPLVLWDCIFPSDLSASTAAHREDDALRWVYVGDDGPSGRFGQFGIMDDAWQMWREKKMDEVLAGQLLQHISKQGNNTASLSKAATLTTTAAAASVKVFEGGNGGRLSGKYPGIMNMKLLESADEQNDKYAKRKGYADAEDMRAKKGFKSAKAEEDVTMADE</sequence>
<keyword evidence="2" id="KW-0819">tRNA processing</keyword>
<dbReference type="GO" id="GO:0009982">
    <property type="term" value="F:pseudouridine synthase activity"/>
    <property type="evidence" value="ECO:0007669"/>
    <property type="project" value="InterPro"/>
</dbReference>
<evidence type="ECO:0000313" key="7">
    <source>
        <dbReference type="Proteomes" id="UP000219286"/>
    </source>
</evidence>
<accession>A0A2H2ZLQ6</accession>
<dbReference type="Gene3D" id="3.30.70.580">
    <property type="entry name" value="Pseudouridine synthase I, catalytic domain, N-terminal subdomain"/>
    <property type="match status" value="1"/>
</dbReference>
<dbReference type="GO" id="GO:0003723">
    <property type="term" value="F:RNA binding"/>
    <property type="evidence" value="ECO:0007669"/>
    <property type="project" value="InterPro"/>
</dbReference>
<name>A0A2H2ZLQ6_TRIPA</name>
<feature type="compositionally biased region" description="Basic and acidic residues" evidence="4">
    <location>
        <begin position="56"/>
        <end position="70"/>
    </location>
</feature>
<keyword evidence="3" id="KW-0413">Isomerase</keyword>
<dbReference type="OrthoDB" id="25767at2759"/>
<keyword evidence="7" id="KW-1185">Reference proteome</keyword>
<feature type="compositionally biased region" description="Polar residues" evidence="4">
    <location>
        <begin position="27"/>
        <end position="43"/>
    </location>
</feature>
<dbReference type="CDD" id="cd02569">
    <property type="entry name" value="PseudoU_synth_ScPus3"/>
    <property type="match status" value="1"/>
</dbReference>
<dbReference type="InterPro" id="IPR001406">
    <property type="entry name" value="PsdUridine_synth_TruA"/>
</dbReference>
<evidence type="ECO:0000256" key="2">
    <source>
        <dbReference type="ARBA" id="ARBA00022694"/>
    </source>
</evidence>
<dbReference type="InterPro" id="IPR020103">
    <property type="entry name" value="PsdUridine_synth_cat_dom_sf"/>
</dbReference>
<evidence type="ECO:0000259" key="5">
    <source>
        <dbReference type="Pfam" id="PF01416"/>
    </source>
</evidence>
<dbReference type="PANTHER" id="PTHR11142:SF5">
    <property type="entry name" value="TRNA PSEUDOURIDINE(38_39) SYNTHASE"/>
    <property type="match status" value="1"/>
</dbReference>
<dbReference type="GO" id="GO:0031119">
    <property type="term" value="P:tRNA pseudouridine synthesis"/>
    <property type="evidence" value="ECO:0007669"/>
    <property type="project" value="TreeGrafter"/>
</dbReference>
<evidence type="ECO:0000313" key="6">
    <source>
        <dbReference type="EMBL" id="OTA06608.1"/>
    </source>
</evidence>
<dbReference type="GO" id="GO:0005634">
    <property type="term" value="C:nucleus"/>
    <property type="evidence" value="ECO:0007669"/>
    <property type="project" value="TreeGrafter"/>
</dbReference>
<feature type="compositionally biased region" description="Basic and acidic residues" evidence="4">
    <location>
        <begin position="600"/>
        <end position="614"/>
    </location>
</feature>
<reference evidence="6 7" key="1">
    <citation type="journal article" date="2015" name="Genome Announc.">
        <title>Genome sequence and annotation of Trichoderma parareesei, the ancestor of the cellulase producer Trichoderma reesei.</title>
        <authorList>
            <person name="Yang D."/>
            <person name="Pomraning K."/>
            <person name="Kopchinskiy A."/>
            <person name="Karimi Aghcheh R."/>
            <person name="Atanasova L."/>
            <person name="Chenthamara K."/>
            <person name="Baker S.E."/>
            <person name="Zhang R."/>
            <person name="Shen Q."/>
            <person name="Freitag M."/>
            <person name="Kubicek C.P."/>
            <person name="Druzhinina I.S."/>
        </authorList>
    </citation>
    <scope>NUCLEOTIDE SEQUENCE [LARGE SCALE GENOMIC DNA]</scope>
    <source>
        <strain evidence="6 7">CBS 125925</strain>
    </source>
</reference>
<feature type="domain" description="Pseudouridine synthase I TruA alpha/beta" evidence="5">
    <location>
        <begin position="331"/>
        <end position="481"/>
    </location>
</feature>
<feature type="region of interest" description="Disordered" evidence="4">
    <location>
        <begin position="176"/>
        <end position="239"/>
    </location>
</feature>
<dbReference type="InterPro" id="IPR020095">
    <property type="entry name" value="PsdUridine_synth_TruA_C"/>
</dbReference>
<dbReference type="HAMAP" id="MF_00171">
    <property type="entry name" value="TruA"/>
    <property type="match status" value="1"/>
</dbReference>
<protein>
    <submittedName>
        <fullName evidence="6">tRNA pseudouridine synthase</fullName>
    </submittedName>
</protein>
<feature type="compositionally biased region" description="Basic and acidic residues" evidence="4">
    <location>
        <begin position="228"/>
        <end position="239"/>
    </location>
</feature>
<organism evidence="6 7">
    <name type="scientific">Trichoderma parareesei</name>
    <name type="common">Filamentous fungus</name>
    <dbReference type="NCBI Taxonomy" id="858221"/>
    <lineage>
        <taxon>Eukaryota</taxon>
        <taxon>Fungi</taxon>
        <taxon>Dikarya</taxon>
        <taxon>Ascomycota</taxon>
        <taxon>Pezizomycotina</taxon>
        <taxon>Sordariomycetes</taxon>
        <taxon>Hypocreomycetidae</taxon>
        <taxon>Hypocreales</taxon>
        <taxon>Hypocreaceae</taxon>
        <taxon>Trichoderma</taxon>
    </lineage>
</organism>
<dbReference type="EMBL" id="LFMI01000699">
    <property type="protein sequence ID" value="OTA06608.1"/>
    <property type="molecule type" value="Genomic_DNA"/>
</dbReference>
<comment type="similarity">
    <text evidence="1">Belongs to the tRNA pseudouridine synthase TruA family.</text>
</comment>
<dbReference type="InterPro" id="IPR041707">
    <property type="entry name" value="Pus3-like"/>
</dbReference>
<dbReference type="SUPFAM" id="SSF55120">
    <property type="entry name" value="Pseudouridine synthase"/>
    <property type="match status" value="1"/>
</dbReference>
<dbReference type="GO" id="GO:1990481">
    <property type="term" value="P:mRNA pseudouridine synthesis"/>
    <property type="evidence" value="ECO:0007669"/>
    <property type="project" value="TreeGrafter"/>
</dbReference>
<evidence type="ECO:0000256" key="1">
    <source>
        <dbReference type="ARBA" id="ARBA00009375"/>
    </source>
</evidence>
<dbReference type="AlphaFoldDB" id="A0A2H2ZLQ6"/>
<dbReference type="Pfam" id="PF01416">
    <property type="entry name" value="PseudoU_synth_1"/>
    <property type="match status" value="1"/>
</dbReference>
<gene>
    <name evidence="6" type="ORF">A9Z42_0073530</name>
</gene>
<feature type="region of interest" description="Disordered" evidence="4">
    <location>
        <begin position="600"/>
        <end position="632"/>
    </location>
</feature>
<comment type="caution">
    <text evidence="6">The sequence shown here is derived from an EMBL/GenBank/DDBJ whole genome shotgun (WGS) entry which is preliminary data.</text>
</comment>
<dbReference type="Proteomes" id="UP000219286">
    <property type="component" value="Unassembled WGS sequence"/>
</dbReference>
<dbReference type="Gene3D" id="3.30.70.660">
    <property type="entry name" value="Pseudouridine synthase I, catalytic domain, C-terminal subdomain"/>
    <property type="match status" value="1"/>
</dbReference>
<dbReference type="InterPro" id="IPR020094">
    <property type="entry name" value="TruA/RsuA/RluB/E/F_N"/>
</dbReference>
<feature type="region of interest" description="Disordered" evidence="4">
    <location>
        <begin position="22"/>
        <end position="89"/>
    </location>
</feature>
<evidence type="ECO:0000256" key="3">
    <source>
        <dbReference type="ARBA" id="ARBA00023235"/>
    </source>
</evidence>
<dbReference type="InterPro" id="IPR020097">
    <property type="entry name" value="PsdUridine_synth_TruA_a/b_dom"/>
</dbReference>
<evidence type="ECO:0000256" key="4">
    <source>
        <dbReference type="SAM" id="MobiDB-lite"/>
    </source>
</evidence>
<proteinExistence type="inferred from homology"/>
<dbReference type="GO" id="GO:0005737">
    <property type="term" value="C:cytoplasm"/>
    <property type="evidence" value="ECO:0007669"/>
    <property type="project" value="TreeGrafter"/>
</dbReference>
<feature type="compositionally biased region" description="Low complexity" evidence="4">
    <location>
        <begin position="44"/>
        <end position="55"/>
    </location>
</feature>
<dbReference type="PANTHER" id="PTHR11142">
    <property type="entry name" value="PSEUDOURIDYLATE SYNTHASE"/>
    <property type="match status" value="1"/>
</dbReference>